<feature type="signal peptide" evidence="2">
    <location>
        <begin position="1"/>
        <end position="21"/>
    </location>
</feature>
<reference evidence="4" key="2">
    <citation type="submission" date="2020-11" db="EMBL/GenBank/DDBJ databases">
        <authorList>
            <person name="Cecchin M."/>
            <person name="Marcolungo L."/>
            <person name="Rossato M."/>
            <person name="Girolomoni L."/>
            <person name="Cosentino E."/>
            <person name="Cuine S."/>
            <person name="Li-Beisson Y."/>
            <person name="Delledonne M."/>
            <person name="Ballottari M."/>
        </authorList>
    </citation>
    <scope>NUCLEOTIDE SEQUENCE</scope>
    <source>
        <strain evidence="4">211/11P</strain>
        <tissue evidence="4">Whole cell</tissue>
    </source>
</reference>
<sequence length="238" mass="25346">MNTSLPIDLLAVIFCHPLSVADLSSAAQVCRTWRAAVAREAPWRAAWQRDCPEADTATIAALSQLDAPPGGTGRQVYRALTQAWTCDYCQQQFTDGANSRGSSCSYHPGILFSGGRLNGTGLRYTCCSRRAHHIPNGSRDNNGCAATFHVGGNSAWQRHGTAVKPRRDARTAAGIAAPSTSLGSASCPMNSDLGQHPSNGVERSALRGSAWLQEWHPNHRPGVLELPSRLLASMAAGT</sequence>
<evidence type="ECO:0000313" key="5">
    <source>
        <dbReference type="Proteomes" id="UP001055712"/>
    </source>
</evidence>
<dbReference type="InterPro" id="IPR001810">
    <property type="entry name" value="F-box_dom"/>
</dbReference>
<dbReference type="AlphaFoldDB" id="A0A9D4YS81"/>
<dbReference type="OrthoDB" id="2095648at2759"/>
<dbReference type="EMBL" id="SIDB01000014">
    <property type="protein sequence ID" value="KAI3423874.1"/>
    <property type="molecule type" value="Genomic_DNA"/>
</dbReference>
<feature type="chain" id="PRO_5039557468" description="F-box domain-containing protein" evidence="2">
    <location>
        <begin position="22"/>
        <end position="238"/>
    </location>
</feature>
<dbReference type="InterPro" id="IPR036047">
    <property type="entry name" value="F-box-like_dom_sf"/>
</dbReference>
<evidence type="ECO:0000259" key="3">
    <source>
        <dbReference type="Pfam" id="PF12937"/>
    </source>
</evidence>
<evidence type="ECO:0000313" key="4">
    <source>
        <dbReference type="EMBL" id="KAI3423874.1"/>
    </source>
</evidence>
<feature type="domain" description="F-box" evidence="3">
    <location>
        <begin position="4"/>
        <end position="45"/>
    </location>
</feature>
<feature type="region of interest" description="Disordered" evidence="1">
    <location>
        <begin position="177"/>
        <end position="202"/>
    </location>
</feature>
<dbReference type="Gene3D" id="1.20.1280.50">
    <property type="match status" value="1"/>
</dbReference>
<dbReference type="CDD" id="cd09917">
    <property type="entry name" value="F-box_SF"/>
    <property type="match status" value="1"/>
</dbReference>
<dbReference type="Pfam" id="PF12937">
    <property type="entry name" value="F-box-like"/>
    <property type="match status" value="1"/>
</dbReference>
<reference evidence="4" key="1">
    <citation type="journal article" date="2019" name="Plant J.">
        <title>Chlorella vulgaris genome assembly and annotation reveals the molecular basis for metabolic acclimation to high light conditions.</title>
        <authorList>
            <person name="Cecchin M."/>
            <person name="Marcolungo L."/>
            <person name="Rossato M."/>
            <person name="Girolomoni L."/>
            <person name="Cosentino E."/>
            <person name="Cuine S."/>
            <person name="Li-Beisson Y."/>
            <person name="Delledonne M."/>
            <person name="Ballottari M."/>
        </authorList>
    </citation>
    <scope>NUCLEOTIDE SEQUENCE</scope>
    <source>
        <strain evidence="4">211/11P</strain>
    </source>
</reference>
<protein>
    <recommendedName>
        <fullName evidence="3">F-box domain-containing protein</fullName>
    </recommendedName>
</protein>
<feature type="compositionally biased region" description="Polar residues" evidence="1">
    <location>
        <begin position="178"/>
        <end position="198"/>
    </location>
</feature>
<keyword evidence="2" id="KW-0732">Signal</keyword>
<accession>A0A9D4YS81</accession>
<gene>
    <name evidence="4" type="ORF">D9Q98_009708</name>
</gene>
<name>A0A9D4YS81_CHLVU</name>
<evidence type="ECO:0000256" key="1">
    <source>
        <dbReference type="SAM" id="MobiDB-lite"/>
    </source>
</evidence>
<evidence type="ECO:0000256" key="2">
    <source>
        <dbReference type="SAM" id="SignalP"/>
    </source>
</evidence>
<organism evidence="4 5">
    <name type="scientific">Chlorella vulgaris</name>
    <name type="common">Green alga</name>
    <dbReference type="NCBI Taxonomy" id="3077"/>
    <lineage>
        <taxon>Eukaryota</taxon>
        <taxon>Viridiplantae</taxon>
        <taxon>Chlorophyta</taxon>
        <taxon>core chlorophytes</taxon>
        <taxon>Trebouxiophyceae</taxon>
        <taxon>Chlorellales</taxon>
        <taxon>Chlorellaceae</taxon>
        <taxon>Chlorella clade</taxon>
        <taxon>Chlorella</taxon>
    </lineage>
</organism>
<proteinExistence type="predicted"/>
<dbReference type="SUPFAM" id="SSF81383">
    <property type="entry name" value="F-box domain"/>
    <property type="match status" value="1"/>
</dbReference>
<comment type="caution">
    <text evidence="4">The sequence shown here is derived from an EMBL/GenBank/DDBJ whole genome shotgun (WGS) entry which is preliminary data.</text>
</comment>
<keyword evidence="5" id="KW-1185">Reference proteome</keyword>
<dbReference type="Proteomes" id="UP001055712">
    <property type="component" value="Unassembled WGS sequence"/>
</dbReference>